<dbReference type="RefSeq" id="WP_304541061.1">
    <property type="nucleotide sequence ID" value="NZ_JARPTC010000003.1"/>
</dbReference>
<dbReference type="InterPro" id="IPR036457">
    <property type="entry name" value="PPM-type-like_dom_sf"/>
</dbReference>
<accession>A0AAW7ZAV2</accession>
<gene>
    <name evidence="2" type="ORF">P6N53_02985</name>
</gene>
<dbReference type="SUPFAM" id="SSF81606">
    <property type="entry name" value="PP2C-like"/>
    <property type="match status" value="1"/>
</dbReference>
<dbReference type="EMBL" id="JARPTC010000003">
    <property type="protein sequence ID" value="MDO7786186.1"/>
    <property type="molecule type" value="Genomic_DNA"/>
</dbReference>
<protein>
    <submittedName>
        <fullName evidence="2">Stp1/IreP family PP2C-type Ser/Thr phosphatase</fullName>
    </submittedName>
</protein>
<feature type="domain" description="PPM-type phosphatase" evidence="1">
    <location>
        <begin position="1"/>
        <end position="236"/>
    </location>
</feature>
<evidence type="ECO:0000313" key="3">
    <source>
        <dbReference type="Proteomes" id="UP001172911"/>
    </source>
</evidence>
<dbReference type="SMART" id="SM00332">
    <property type="entry name" value="PP2Cc"/>
    <property type="match status" value="1"/>
</dbReference>
<dbReference type="AlphaFoldDB" id="A0AAW7ZAV2"/>
<dbReference type="PROSITE" id="PS51746">
    <property type="entry name" value="PPM_2"/>
    <property type="match status" value="1"/>
</dbReference>
<dbReference type="NCBIfam" id="NF033484">
    <property type="entry name" value="Stp1_PP2C_phos"/>
    <property type="match status" value="1"/>
</dbReference>
<proteinExistence type="predicted"/>
<dbReference type="SMART" id="SM00331">
    <property type="entry name" value="PP2C_SIG"/>
    <property type="match status" value="1"/>
</dbReference>
<comment type="caution">
    <text evidence="2">The sequence shown here is derived from an EMBL/GenBank/DDBJ whole genome shotgun (WGS) entry which is preliminary data.</text>
</comment>
<sequence>MKWSQITDVGRVRSSNEDSVCVCPEIGLYGVADGMGGHKAGEIASSTALKYLEDNLPIYLKESPDKAEALLRSFEEANLRVFRMSTEFADFRGMGTTVTVGLLVDDELLIAHIGDSRAYLIRQNQIAQITDDHSLVAEMLRGGGITEEQAQHHPQRNVLTRAMGTAPTVNLDSYRVKLQQGDRILFCTDGLSNHLNPEEIKDVIARGNLEQGLYTLLNMALDRGGLDNITMVLIEMD</sequence>
<dbReference type="PANTHER" id="PTHR47992">
    <property type="entry name" value="PROTEIN PHOSPHATASE"/>
    <property type="match status" value="1"/>
</dbReference>
<keyword evidence="3" id="KW-1185">Reference proteome</keyword>
<reference evidence="2" key="1">
    <citation type="journal article" date="2023" name="J. Hazard. Mater.">
        <title>Anaerobic biodegradation of pyrene and benzo[a]pyrene by a new sulfate-reducing Desulforamulus aquiferis strain DSA.</title>
        <authorList>
            <person name="Zhang Z."/>
            <person name="Sun J."/>
            <person name="Gong X."/>
            <person name="Wang C."/>
            <person name="Wang H."/>
        </authorList>
    </citation>
    <scope>NUCLEOTIDE SEQUENCE</scope>
    <source>
        <strain evidence="2">DSA</strain>
    </source>
</reference>
<dbReference type="GO" id="GO:0004722">
    <property type="term" value="F:protein serine/threonine phosphatase activity"/>
    <property type="evidence" value="ECO:0007669"/>
    <property type="project" value="InterPro"/>
</dbReference>
<reference evidence="2" key="2">
    <citation type="submission" date="2023-03" db="EMBL/GenBank/DDBJ databases">
        <authorList>
            <person name="Zhang Z."/>
        </authorList>
    </citation>
    <scope>NUCLEOTIDE SEQUENCE</scope>
    <source>
        <strain evidence="2">DSA</strain>
    </source>
</reference>
<dbReference type="Proteomes" id="UP001172911">
    <property type="component" value="Unassembled WGS sequence"/>
</dbReference>
<name>A0AAW7ZAV2_9FIRM</name>
<dbReference type="Gene3D" id="3.60.40.10">
    <property type="entry name" value="PPM-type phosphatase domain"/>
    <property type="match status" value="1"/>
</dbReference>
<organism evidence="2 3">
    <name type="scientific">Desulforamulus aquiferis</name>
    <dbReference type="NCBI Taxonomy" id="1397668"/>
    <lineage>
        <taxon>Bacteria</taxon>
        <taxon>Bacillati</taxon>
        <taxon>Bacillota</taxon>
        <taxon>Clostridia</taxon>
        <taxon>Eubacteriales</taxon>
        <taxon>Peptococcaceae</taxon>
        <taxon>Desulforamulus</taxon>
    </lineage>
</organism>
<dbReference type="InterPro" id="IPR001932">
    <property type="entry name" value="PPM-type_phosphatase-like_dom"/>
</dbReference>
<dbReference type="Pfam" id="PF13672">
    <property type="entry name" value="PP2C_2"/>
    <property type="match status" value="1"/>
</dbReference>
<dbReference type="CDD" id="cd00143">
    <property type="entry name" value="PP2Cc"/>
    <property type="match status" value="1"/>
</dbReference>
<evidence type="ECO:0000313" key="2">
    <source>
        <dbReference type="EMBL" id="MDO7786186.1"/>
    </source>
</evidence>
<dbReference type="InterPro" id="IPR015655">
    <property type="entry name" value="PP2C"/>
</dbReference>
<evidence type="ECO:0000259" key="1">
    <source>
        <dbReference type="PROSITE" id="PS51746"/>
    </source>
</evidence>